<evidence type="ECO:0000313" key="1">
    <source>
        <dbReference type="EMBL" id="WFT76559.1"/>
    </source>
</evidence>
<accession>A0ABY8J231</accession>
<organism evidence="1 2">
    <name type="scientific">Halobacillus naozhouensis</name>
    <dbReference type="NCBI Taxonomy" id="554880"/>
    <lineage>
        <taxon>Bacteria</taxon>
        <taxon>Bacillati</taxon>
        <taxon>Bacillota</taxon>
        <taxon>Bacilli</taxon>
        <taxon>Bacillales</taxon>
        <taxon>Bacillaceae</taxon>
        <taxon>Halobacillus</taxon>
    </lineage>
</organism>
<reference evidence="1 2" key="1">
    <citation type="submission" date="2023-04" db="EMBL/GenBank/DDBJ databases">
        <title>Genome sequence of Halobacillus naozhouensis KACC 21980.</title>
        <authorList>
            <person name="Kim S."/>
            <person name="Heo J."/>
            <person name="Kwon S.-W."/>
        </authorList>
    </citation>
    <scope>NUCLEOTIDE SEQUENCE [LARGE SCALE GENOMIC DNA]</scope>
    <source>
        <strain evidence="1 2">KCTC 13234</strain>
    </source>
</reference>
<dbReference type="Proteomes" id="UP001221597">
    <property type="component" value="Chromosome"/>
</dbReference>
<sequence length="91" mass="10339">MVFDSIDVALLAGIVYLLRQVINLDGRVKGLSYTLDQVTNQMTLPEYLINDDLRKLISEDEEIKAIKKARETLGLSLVEGKKYIDQLKNDL</sequence>
<keyword evidence="2" id="KW-1185">Reference proteome</keyword>
<name>A0ABY8J231_9BACI</name>
<dbReference type="RefSeq" id="WP_283078509.1">
    <property type="nucleotide sequence ID" value="NZ_CP121671.1"/>
</dbReference>
<gene>
    <name evidence="1" type="ORF">P9989_09435</name>
</gene>
<dbReference type="EMBL" id="CP121671">
    <property type="protein sequence ID" value="WFT76559.1"/>
    <property type="molecule type" value="Genomic_DNA"/>
</dbReference>
<proteinExistence type="predicted"/>
<protein>
    <submittedName>
        <fullName evidence="1">Uncharacterized protein</fullName>
    </submittedName>
</protein>
<evidence type="ECO:0000313" key="2">
    <source>
        <dbReference type="Proteomes" id="UP001221597"/>
    </source>
</evidence>